<keyword evidence="7" id="KW-0030">Aminoacyl-tRNA synthetase</keyword>
<dbReference type="Pfam" id="PF02092">
    <property type="entry name" value="tRNA_synt_2f"/>
    <property type="match status" value="1"/>
</dbReference>
<dbReference type="NCBIfam" id="TIGR00211">
    <property type="entry name" value="glyS"/>
    <property type="match status" value="1"/>
</dbReference>
<evidence type="ECO:0000256" key="2">
    <source>
        <dbReference type="ARBA" id="ARBA00012829"/>
    </source>
</evidence>
<organism evidence="9">
    <name type="scientific">marine metagenome</name>
    <dbReference type="NCBI Taxonomy" id="408172"/>
    <lineage>
        <taxon>unclassified sequences</taxon>
        <taxon>metagenomes</taxon>
        <taxon>ecological metagenomes</taxon>
    </lineage>
</organism>
<dbReference type="InterPro" id="IPR015944">
    <property type="entry name" value="Gly-tRNA-synth_bsu"/>
</dbReference>
<evidence type="ECO:0000313" key="9">
    <source>
        <dbReference type="EMBL" id="SUZ56438.1"/>
    </source>
</evidence>
<dbReference type="EC" id="6.1.1.14" evidence="2"/>
<evidence type="ECO:0000256" key="7">
    <source>
        <dbReference type="ARBA" id="ARBA00023146"/>
    </source>
</evidence>
<dbReference type="PROSITE" id="PS50861">
    <property type="entry name" value="AA_TRNA_LIGASE_II_GLYAB"/>
    <property type="match status" value="1"/>
</dbReference>
<dbReference type="GO" id="GO:0006426">
    <property type="term" value="P:glycyl-tRNA aminoacylation"/>
    <property type="evidence" value="ECO:0007669"/>
    <property type="project" value="InterPro"/>
</dbReference>
<evidence type="ECO:0000256" key="4">
    <source>
        <dbReference type="ARBA" id="ARBA00022741"/>
    </source>
</evidence>
<proteinExistence type="inferred from homology"/>
<keyword evidence="4" id="KW-0547">Nucleotide-binding</keyword>
<dbReference type="GO" id="GO:0005524">
    <property type="term" value="F:ATP binding"/>
    <property type="evidence" value="ECO:0007669"/>
    <property type="project" value="UniProtKB-KW"/>
</dbReference>
<protein>
    <recommendedName>
        <fullName evidence="2">glycine--tRNA ligase</fullName>
        <ecNumber evidence="2">6.1.1.14</ecNumber>
    </recommendedName>
</protein>
<name>A0A381NRH3_9ZZZZ</name>
<dbReference type="PANTHER" id="PTHR30075">
    <property type="entry name" value="GLYCYL-TRNA SYNTHETASE"/>
    <property type="match status" value="1"/>
</dbReference>
<comment type="similarity">
    <text evidence="1">Belongs to the class-II aminoacyl-tRNA synthetase family.</text>
</comment>
<evidence type="ECO:0000256" key="8">
    <source>
        <dbReference type="ARBA" id="ARBA00047937"/>
    </source>
</evidence>
<dbReference type="GO" id="GO:0005829">
    <property type="term" value="C:cytosol"/>
    <property type="evidence" value="ECO:0007669"/>
    <property type="project" value="TreeGrafter"/>
</dbReference>
<evidence type="ECO:0000256" key="6">
    <source>
        <dbReference type="ARBA" id="ARBA00022917"/>
    </source>
</evidence>
<dbReference type="InterPro" id="IPR006194">
    <property type="entry name" value="Gly-tRNA-synth_heterodimer"/>
</dbReference>
<sequence length="740" mass="82602">MLLEIGCEELPASWLPSLTLQLSTRLRDRLQEMRLEPRELPLVFSTPRRLVATIPDLETSQHDLEESLTGPPVSAGYDSDGTPTSAAIGFARKHGVDVSDLSEVVTPKGRYLAFQKRHVQRSASEVLPAVLAATLRDLMFPKQMRWDAWLDDGRGEFLFGRPIRWLVFLLGGEVVPFIIKRADAAECADVKEIKASNITYGHRFIGQVQPGPEITVGSFTEYRAQLADRGVVLSRVERADIIEKGLVERASAHGGTIDSEAAAQSALLEEIPDLVECPNVISGSFSEEFLTLPPEILKTTMIHHQHFVPVVGKNHKLKSMFLAVTNTSSANADRVANNASRVLAARLRDARFFWDADRKVKLETRLDRLDTLLFHKNLGSYKDKTVRMEELSVWIAEEVLQKPNIAKDVATAARLSKTDLTTEMVGEFPELQGVMGGIYAREEGQSEQTWRTIYHHYLPVGPEEGARPTRAELGSAGLVWVAVALADKLDTIVGMFSAGERPTGSRDPFGLRRQAHGLFKILIDLPDLADVTVRPSISELIVAAHGLFTAAGHSKELPEAMQDFLIERLQHVLQQRGYDIRNVRAVTKSLRSNIKPLDALRKLEVLPEFTESTDFQQLAVAFKRVRNIACELPDAEFELAERDDPDLRKLLNEDAECHLLQELEQRGPIINNVITAGEDYRTGFAEAARFGPVVDQFFSEVFVMVDDVALRRARLRLVKRLERLILELADISEVVPGDDT</sequence>
<dbReference type="GO" id="GO:0004820">
    <property type="term" value="F:glycine-tRNA ligase activity"/>
    <property type="evidence" value="ECO:0007669"/>
    <property type="project" value="UniProtKB-EC"/>
</dbReference>
<dbReference type="PANTHER" id="PTHR30075:SF2">
    <property type="entry name" value="GLYCINE--TRNA LIGASE, CHLOROPLASTIC_MITOCHONDRIAL 2"/>
    <property type="match status" value="1"/>
</dbReference>
<dbReference type="EMBL" id="UINC01000501">
    <property type="protein sequence ID" value="SUZ56438.1"/>
    <property type="molecule type" value="Genomic_DNA"/>
</dbReference>
<evidence type="ECO:0000256" key="1">
    <source>
        <dbReference type="ARBA" id="ARBA00008226"/>
    </source>
</evidence>
<keyword evidence="3" id="KW-0436">Ligase</keyword>
<keyword evidence="6" id="KW-0648">Protein biosynthesis</keyword>
<keyword evidence="5" id="KW-0067">ATP-binding</keyword>
<evidence type="ECO:0000256" key="5">
    <source>
        <dbReference type="ARBA" id="ARBA00022840"/>
    </source>
</evidence>
<dbReference type="PRINTS" id="PR01045">
    <property type="entry name" value="TRNASYNTHGB"/>
</dbReference>
<comment type="catalytic activity">
    <reaction evidence="8">
        <text>tRNA(Gly) + glycine + ATP = glycyl-tRNA(Gly) + AMP + diphosphate</text>
        <dbReference type="Rhea" id="RHEA:16013"/>
        <dbReference type="Rhea" id="RHEA-COMP:9664"/>
        <dbReference type="Rhea" id="RHEA-COMP:9683"/>
        <dbReference type="ChEBI" id="CHEBI:30616"/>
        <dbReference type="ChEBI" id="CHEBI:33019"/>
        <dbReference type="ChEBI" id="CHEBI:57305"/>
        <dbReference type="ChEBI" id="CHEBI:78442"/>
        <dbReference type="ChEBI" id="CHEBI:78522"/>
        <dbReference type="ChEBI" id="CHEBI:456215"/>
        <dbReference type="EC" id="6.1.1.14"/>
    </reaction>
</comment>
<gene>
    <name evidence="9" type="ORF">METZ01_LOCUS9292</name>
</gene>
<accession>A0A381NRH3</accession>
<reference evidence="9" key="1">
    <citation type="submission" date="2018-05" db="EMBL/GenBank/DDBJ databases">
        <authorList>
            <person name="Lanie J.A."/>
            <person name="Ng W.-L."/>
            <person name="Kazmierczak K.M."/>
            <person name="Andrzejewski T.M."/>
            <person name="Davidsen T.M."/>
            <person name="Wayne K.J."/>
            <person name="Tettelin H."/>
            <person name="Glass J.I."/>
            <person name="Rusch D."/>
            <person name="Podicherti R."/>
            <person name="Tsui H.-C.T."/>
            <person name="Winkler M.E."/>
        </authorList>
    </citation>
    <scope>NUCLEOTIDE SEQUENCE</scope>
</reference>
<dbReference type="HAMAP" id="MF_00255">
    <property type="entry name" value="Gly_tRNA_synth_beta"/>
    <property type="match status" value="1"/>
</dbReference>
<evidence type="ECO:0000256" key="3">
    <source>
        <dbReference type="ARBA" id="ARBA00022598"/>
    </source>
</evidence>
<dbReference type="AlphaFoldDB" id="A0A381NRH3"/>
<dbReference type="SUPFAM" id="SSF109604">
    <property type="entry name" value="HD-domain/PDEase-like"/>
    <property type="match status" value="1"/>
</dbReference>